<dbReference type="InterPro" id="IPR029021">
    <property type="entry name" value="Prot-tyrosine_phosphatase-like"/>
</dbReference>
<dbReference type="InterPro" id="IPR016130">
    <property type="entry name" value="Tyr_Pase_AS"/>
</dbReference>
<reference evidence="3" key="1">
    <citation type="journal article" date="2022" name="Int. J. Syst. Evol. Microbiol.">
        <title>Apilactobacillus apisilvae sp. nov., Nicolia spurrieriana gen. nov. sp. nov., Bombilactobacillus folatiphilus sp. nov. and Bombilactobacillus thymidiniphilus sp. nov., four new lactic acid bacterial isolates from stingless bees Tetragonula carbonaria and Austroplebeia australis.</title>
        <authorList>
            <person name="Oliphant S.A."/>
            <person name="Watson-Haigh N.S."/>
            <person name="Sumby K.M."/>
            <person name="Gardner J."/>
            <person name="Groom S."/>
            <person name="Jiranek V."/>
        </authorList>
    </citation>
    <scope>NUCLEOTIDE SEQUENCE</scope>
    <source>
        <strain evidence="3">SG4_D2</strain>
    </source>
</reference>
<dbReference type="Gene3D" id="3.90.190.10">
    <property type="entry name" value="Protein tyrosine phosphatase superfamily"/>
    <property type="match status" value="1"/>
</dbReference>
<sequence length="260" mass="30062">MQRIFNFAQTQNFRELGGYPTSDGNYLRWHKILRAGYLSALTPEELNYLKNYGLRYSFDLRSPYERQNWPDPQVDFLTLYQQQLYDVDSQPIGEKLYQTLPAKQQFDGLAGIYQKVVLDHHSQQIFHNFFQLLLANQQPNESVVFHCSAGKDRTGILAILLLLVLHVPVDYITQDYLLTNLMYTHAVDLSYLNNPNDRTIQAMNFTPADKSCVTAIQIALTTVYGSLDNFEQTILGFSPTKKQLFLQLYTTSTEEHNLDD</sequence>
<dbReference type="Proteomes" id="UP000831495">
    <property type="component" value="Chromosome"/>
</dbReference>
<dbReference type="PROSITE" id="PS00383">
    <property type="entry name" value="TYR_PHOSPHATASE_1"/>
    <property type="match status" value="1"/>
</dbReference>
<dbReference type="RefSeq" id="WP_249514297.1">
    <property type="nucleotide sequence ID" value="NZ_CP093366.1"/>
</dbReference>
<gene>
    <name evidence="3" type="ORF">MOO45_07510</name>
</gene>
<dbReference type="Pfam" id="PF13350">
    <property type="entry name" value="Y_phosphatase3"/>
    <property type="match status" value="1"/>
</dbReference>
<name>A0ABY4P8T5_9LACO</name>
<evidence type="ECO:0000313" key="4">
    <source>
        <dbReference type="Proteomes" id="UP000831495"/>
    </source>
</evidence>
<proteinExistence type="inferred from homology"/>
<protein>
    <submittedName>
        <fullName evidence="3">Tyrosine-protein phosphatase</fullName>
    </submittedName>
</protein>
<dbReference type="PANTHER" id="PTHR31126:SF1">
    <property type="entry name" value="TYROSINE SPECIFIC PROTEIN PHOSPHATASES DOMAIN-CONTAINING PROTEIN"/>
    <property type="match status" value="1"/>
</dbReference>
<dbReference type="SUPFAM" id="SSF52799">
    <property type="entry name" value="(Phosphotyrosine protein) phosphatases II"/>
    <property type="match status" value="1"/>
</dbReference>
<comment type="similarity">
    <text evidence="1">Belongs to the protein-tyrosine phosphatase family.</text>
</comment>
<feature type="domain" description="Tyrosine specific protein phosphatases" evidence="2">
    <location>
        <begin position="127"/>
        <end position="170"/>
    </location>
</feature>
<dbReference type="PANTHER" id="PTHR31126">
    <property type="entry name" value="TYROSINE-PROTEIN PHOSPHATASE"/>
    <property type="match status" value="1"/>
</dbReference>
<evidence type="ECO:0000259" key="2">
    <source>
        <dbReference type="PROSITE" id="PS50056"/>
    </source>
</evidence>
<keyword evidence="4" id="KW-1185">Reference proteome</keyword>
<organism evidence="3 4">
    <name type="scientific">Bombilactobacillus folatiphilus</name>
    <dbReference type="NCBI Taxonomy" id="2923362"/>
    <lineage>
        <taxon>Bacteria</taxon>
        <taxon>Bacillati</taxon>
        <taxon>Bacillota</taxon>
        <taxon>Bacilli</taxon>
        <taxon>Lactobacillales</taxon>
        <taxon>Lactobacillaceae</taxon>
        <taxon>Bombilactobacillus</taxon>
    </lineage>
</organism>
<dbReference type="EMBL" id="CP093366">
    <property type="protein sequence ID" value="UQS82027.1"/>
    <property type="molecule type" value="Genomic_DNA"/>
</dbReference>
<dbReference type="InterPro" id="IPR026893">
    <property type="entry name" value="Tyr/Ser_Pase_IphP-type"/>
</dbReference>
<accession>A0ABY4P8T5</accession>
<dbReference type="InterPro" id="IPR000387">
    <property type="entry name" value="Tyr_Pase_dom"/>
</dbReference>
<dbReference type="PROSITE" id="PS50056">
    <property type="entry name" value="TYR_PHOSPHATASE_2"/>
    <property type="match status" value="1"/>
</dbReference>
<evidence type="ECO:0000313" key="3">
    <source>
        <dbReference type="EMBL" id="UQS82027.1"/>
    </source>
</evidence>
<evidence type="ECO:0000256" key="1">
    <source>
        <dbReference type="ARBA" id="ARBA00009580"/>
    </source>
</evidence>